<keyword evidence="2" id="KW-0732">Signal</keyword>
<evidence type="ECO:0000256" key="2">
    <source>
        <dbReference type="SAM" id="SignalP"/>
    </source>
</evidence>
<evidence type="ECO:0000313" key="3">
    <source>
        <dbReference type="EMBL" id="RZC76930.1"/>
    </source>
</evidence>
<keyword evidence="1" id="KW-1133">Transmembrane helix</keyword>
<gene>
    <name evidence="3" type="ORF">C5167_001060</name>
</gene>
<protein>
    <recommendedName>
        <fullName evidence="5">Transmembrane protein</fullName>
    </recommendedName>
</protein>
<evidence type="ECO:0000313" key="4">
    <source>
        <dbReference type="Proteomes" id="UP000316621"/>
    </source>
</evidence>
<dbReference type="STRING" id="3469.A0A4Y7KX35"/>
<evidence type="ECO:0000256" key="1">
    <source>
        <dbReference type="SAM" id="Phobius"/>
    </source>
</evidence>
<keyword evidence="1" id="KW-0812">Transmembrane</keyword>
<feature type="signal peptide" evidence="2">
    <location>
        <begin position="1"/>
        <end position="20"/>
    </location>
</feature>
<name>A0A4Y7KX35_PAPSO</name>
<proteinExistence type="predicted"/>
<organism evidence="3 4">
    <name type="scientific">Papaver somniferum</name>
    <name type="common">Opium poppy</name>
    <dbReference type="NCBI Taxonomy" id="3469"/>
    <lineage>
        <taxon>Eukaryota</taxon>
        <taxon>Viridiplantae</taxon>
        <taxon>Streptophyta</taxon>
        <taxon>Embryophyta</taxon>
        <taxon>Tracheophyta</taxon>
        <taxon>Spermatophyta</taxon>
        <taxon>Magnoliopsida</taxon>
        <taxon>Ranunculales</taxon>
        <taxon>Papaveraceae</taxon>
        <taxon>Papaveroideae</taxon>
        <taxon>Papaver</taxon>
    </lineage>
</organism>
<dbReference type="PANTHER" id="PTHR35718:SF1">
    <property type="entry name" value="EXPRESSED PROTEIN"/>
    <property type="match status" value="1"/>
</dbReference>
<dbReference type="Proteomes" id="UP000316621">
    <property type="component" value="Chromosome 9"/>
</dbReference>
<keyword evidence="4" id="KW-1185">Reference proteome</keyword>
<dbReference type="OMA" id="AYESPMA"/>
<feature type="transmembrane region" description="Helical" evidence="1">
    <location>
        <begin position="113"/>
        <end position="134"/>
    </location>
</feature>
<dbReference type="OrthoDB" id="1929763at2759"/>
<dbReference type="PANTHER" id="PTHR35718">
    <property type="entry name" value="EXPRESSED PROTEIN"/>
    <property type="match status" value="1"/>
</dbReference>
<accession>A0A4Y7KX35</accession>
<reference evidence="3 4" key="1">
    <citation type="journal article" date="2018" name="Science">
        <title>The opium poppy genome and morphinan production.</title>
        <authorList>
            <person name="Guo L."/>
            <person name="Winzer T."/>
            <person name="Yang X."/>
            <person name="Li Y."/>
            <person name="Ning Z."/>
            <person name="He Z."/>
            <person name="Teodor R."/>
            <person name="Lu Y."/>
            <person name="Bowser T.A."/>
            <person name="Graham I.A."/>
            <person name="Ye K."/>
        </authorList>
    </citation>
    <scope>NUCLEOTIDE SEQUENCE [LARGE SCALE GENOMIC DNA]</scope>
    <source>
        <strain evidence="4">cv. HN1</strain>
        <tissue evidence="3">Leaves</tissue>
    </source>
</reference>
<dbReference type="Gramene" id="RZC76930">
    <property type="protein sequence ID" value="RZC76930"/>
    <property type="gene ID" value="C5167_001060"/>
</dbReference>
<keyword evidence="1" id="KW-0472">Membrane</keyword>
<dbReference type="EMBL" id="CM010723">
    <property type="protein sequence ID" value="RZC76930.1"/>
    <property type="molecule type" value="Genomic_DNA"/>
</dbReference>
<sequence>MATFLLCFLCSLSSLYITQAQAQARAPHGLIFENPVAFSPSAYDFFHPNTHTPKAVKPCDESNCAPVSGSSAFSTSSAVVRATPAHESKESTTVQGSSGSGNSKRLVLGAGGISRIVFAFVFAVLSGIGVYYMIVTRRTNINRSNSVQPDSAC</sequence>
<dbReference type="AlphaFoldDB" id="A0A4Y7KX35"/>
<evidence type="ECO:0008006" key="5">
    <source>
        <dbReference type="Google" id="ProtNLM"/>
    </source>
</evidence>
<feature type="chain" id="PRO_5021237537" description="Transmembrane protein" evidence="2">
    <location>
        <begin position="21"/>
        <end position="153"/>
    </location>
</feature>